<dbReference type="PANTHER" id="PTHR43085">
    <property type="entry name" value="HEXOKINASE FAMILY MEMBER"/>
    <property type="match status" value="1"/>
</dbReference>
<keyword evidence="6" id="KW-1185">Reference proteome</keyword>
<dbReference type="GO" id="GO:0016301">
    <property type="term" value="F:kinase activity"/>
    <property type="evidence" value="ECO:0007669"/>
    <property type="project" value="UniProtKB-KW"/>
</dbReference>
<organism evidence="5 6">
    <name type="scientific">Maribellus comscasis</name>
    <dbReference type="NCBI Taxonomy" id="2681766"/>
    <lineage>
        <taxon>Bacteria</taxon>
        <taxon>Pseudomonadati</taxon>
        <taxon>Bacteroidota</taxon>
        <taxon>Bacteroidia</taxon>
        <taxon>Marinilabiliales</taxon>
        <taxon>Prolixibacteraceae</taxon>
        <taxon>Maribellus</taxon>
    </lineage>
</organism>
<dbReference type="Proteomes" id="UP000428260">
    <property type="component" value="Chromosome"/>
</dbReference>
<dbReference type="RefSeq" id="WP_158864261.1">
    <property type="nucleotide sequence ID" value="NZ_CP046401.1"/>
</dbReference>
<keyword evidence="2" id="KW-0808">Transferase</keyword>
<protein>
    <submittedName>
        <fullName evidence="5">Carbohydrate kinase</fullName>
    </submittedName>
</protein>
<evidence type="ECO:0000256" key="1">
    <source>
        <dbReference type="ARBA" id="ARBA00010688"/>
    </source>
</evidence>
<keyword evidence="3 5" id="KW-0418">Kinase</keyword>
<feature type="domain" description="Carbohydrate kinase PfkB" evidence="4">
    <location>
        <begin position="25"/>
        <end position="285"/>
    </location>
</feature>
<dbReference type="AlphaFoldDB" id="A0A6I6JVG0"/>
<comment type="similarity">
    <text evidence="1">Belongs to the carbohydrate kinase PfkB family.</text>
</comment>
<dbReference type="Gene3D" id="3.40.1190.20">
    <property type="match status" value="1"/>
</dbReference>
<dbReference type="PANTHER" id="PTHR43085:SF57">
    <property type="entry name" value="CARBOHYDRATE KINASE PFKB DOMAIN-CONTAINING PROTEIN"/>
    <property type="match status" value="1"/>
</dbReference>
<proteinExistence type="inferred from homology"/>
<dbReference type="InterPro" id="IPR050306">
    <property type="entry name" value="PfkB_Carbo_kinase"/>
</dbReference>
<dbReference type="InterPro" id="IPR029056">
    <property type="entry name" value="Ribokinase-like"/>
</dbReference>
<evidence type="ECO:0000256" key="3">
    <source>
        <dbReference type="ARBA" id="ARBA00022777"/>
    </source>
</evidence>
<dbReference type="InterPro" id="IPR011611">
    <property type="entry name" value="PfkB_dom"/>
</dbReference>
<dbReference type="KEGG" id="mcos:GM418_06300"/>
<gene>
    <name evidence="5" type="ORF">GM418_06300</name>
</gene>
<dbReference type="SUPFAM" id="SSF53613">
    <property type="entry name" value="Ribokinase-like"/>
    <property type="match status" value="1"/>
</dbReference>
<evidence type="ECO:0000256" key="2">
    <source>
        <dbReference type="ARBA" id="ARBA00022679"/>
    </source>
</evidence>
<accession>A0A6I6JVG0</accession>
<evidence type="ECO:0000313" key="6">
    <source>
        <dbReference type="Proteomes" id="UP000428260"/>
    </source>
</evidence>
<name>A0A6I6JVG0_9BACT</name>
<dbReference type="PROSITE" id="PS00583">
    <property type="entry name" value="PFKB_KINASES_1"/>
    <property type="match status" value="1"/>
</dbReference>
<dbReference type="CDD" id="cd01167">
    <property type="entry name" value="bac_FRK"/>
    <property type="match status" value="1"/>
</dbReference>
<evidence type="ECO:0000313" key="5">
    <source>
        <dbReference type="EMBL" id="QGY43283.1"/>
    </source>
</evidence>
<dbReference type="InterPro" id="IPR002173">
    <property type="entry name" value="Carboh/pur_kinase_PfkB_CS"/>
</dbReference>
<sequence length="300" mass="33134">MQKNQTENIVCFGEVLWDMLLSGAKPGGAPMNVAIHLKKQGQNPAIISKTGDDEEGKALIRFLEKSGLNSNYIAIDKELPTSKVLVHLDENKNATYEICKPVAWDNINSNVETEKLVSNAEIVIFGSLASRTEVTKNTLIQLLKNSDAKRLFDVNLRPPFDDREIVETFLKLSDFVKLNDEELVKIASWHNKSGKLTKLTQWVSEFYECPDICVTRGANGALLFINNTIFEHPGFKVTAADTVGAGDSFLASLVANLEKNYSPEKSLEYACATGAFVASQPGAVPDYSEKDIEKLIQTTM</sequence>
<dbReference type="Pfam" id="PF00294">
    <property type="entry name" value="PfkB"/>
    <property type="match status" value="1"/>
</dbReference>
<reference evidence="5 6" key="1">
    <citation type="submission" date="2019-11" db="EMBL/GenBank/DDBJ databases">
        <authorList>
            <person name="Zheng R.K."/>
            <person name="Sun C.M."/>
        </authorList>
    </citation>
    <scope>NUCLEOTIDE SEQUENCE [LARGE SCALE GENOMIC DNA]</scope>
    <source>
        <strain evidence="5 6">WC007</strain>
    </source>
</reference>
<dbReference type="EMBL" id="CP046401">
    <property type="protein sequence ID" value="QGY43283.1"/>
    <property type="molecule type" value="Genomic_DNA"/>
</dbReference>
<evidence type="ECO:0000259" key="4">
    <source>
        <dbReference type="Pfam" id="PF00294"/>
    </source>
</evidence>